<dbReference type="EMBL" id="GG662631">
    <property type="protein sequence ID" value="EWS73381.1"/>
    <property type="molecule type" value="Genomic_DNA"/>
</dbReference>
<evidence type="ECO:0008006" key="5">
    <source>
        <dbReference type="Google" id="ProtNLM"/>
    </source>
</evidence>
<dbReference type="KEGG" id="tet:TTHERM_001197031"/>
<evidence type="ECO:0000256" key="2">
    <source>
        <dbReference type="SAM" id="SignalP"/>
    </source>
</evidence>
<dbReference type="InParanoid" id="W7XGR0"/>
<evidence type="ECO:0000313" key="4">
    <source>
        <dbReference type="Proteomes" id="UP000009168"/>
    </source>
</evidence>
<evidence type="ECO:0000313" key="3">
    <source>
        <dbReference type="EMBL" id="EWS73381.1"/>
    </source>
</evidence>
<protein>
    <recommendedName>
        <fullName evidence="5">Transmembrane protein</fullName>
    </recommendedName>
</protein>
<name>W7XGR0_TETTS</name>
<dbReference type="RefSeq" id="XP_012654085.1">
    <property type="nucleotide sequence ID" value="XM_012798631.1"/>
</dbReference>
<evidence type="ECO:0000256" key="1">
    <source>
        <dbReference type="SAM" id="MobiDB-lite"/>
    </source>
</evidence>
<feature type="signal peptide" evidence="2">
    <location>
        <begin position="1"/>
        <end position="23"/>
    </location>
</feature>
<sequence>MKISLRNLAILFIITLNLNLLQAEKIRANIPNYKDIKTDNQLYDELMEKELKILKRQNKGNNYERPQFKNLNINDSLSLEQSLRILEKSIPDINQSEQSISSTKSQKNLNSFQFNDISDFNIPLIDSIGAECEKNMNFNKDPNHIYSNLNYEEQLKKVQKEKEQFKASQMKSNREILIEKLKSEHDECFFGMTLSSQTVAYQSYNEYCQKQKEMKLNIEFSNQQFQIKFKGSHIKTNEIPEKYFTDHLISCGVQPIKIIFQQNNPITQHISYICFDSTNKISNQTSNAVEQEQEQYQEQVKHTDL</sequence>
<gene>
    <name evidence="3" type="ORF">TTHERM_001197031</name>
</gene>
<organism evidence="3 4">
    <name type="scientific">Tetrahymena thermophila (strain SB210)</name>
    <dbReference type="NCBI Taxonomy" id="312017"/>
    <lineage>
        <taxon>Eukaryota</taxon>
        <taxon>Sar</taxon>
        <taxon>Alveolata</taxon>
        <taxon>Ciliophora</taxon>
        <taxon>Intramacronucleata</taxon>
        <taxon>Oligohymenophorea</taxon>
        <taxon>Hymenostomatida</taxon>
        <taxon>Tetrahymenina</taxon>
        <taxon>Tetrahymenidae</taxon>
        <taxon>Tetrahymena</taxon>
    </lineage>
</organism>
<dbReference type="Proteomes" id="UP000009168">
    <property type="component" value="Unassembled WGS sequence"/>
</dbReference>
<feature type="chain" id="PRO_5004903662" description="Transmembrane protein" evidence="2">
    <location>
        <begin position="24"/>
        <end position="305"/>
    </location>
</feature>
<accession>W7XGR0</accession>
<proteinExistence type="predicted"/>
<reference evidence="4" key="1">
    <citation type="journal article" date="2006" name="PLoS Biol.">
        <title>Macronuclear genome sequence of the ciliate Tetrahymena thermophila, a model eukaryote.</title>
        <authorList>
            <person name="Eisen J.A."/>
            <person name="Coyne R.S."/>
            <person name="Wu M."/>
            <person name="Wu D."/>
            <person name="Thiagarajan M."/>
            <person name="Wortman J.R."/>
            <person name="Badger J.H."/>
            <person name="Ren Q."/>
            <person name="Amedeo P."/>
            <person name="Jones K.M."/>
            <person name="Tallon L.J."/>
            <person name="Delcher A.L."/>
            <person name="Salzberg S.L."/>
            <person name="Silva J.C."/>
            <person name="Haas B.J."/>
            <person name="Majoros W.H."/>
            <person name="Farzad M."/>
            <person name="Carlton J.M."/>
            <person name="Smith R.K. Jr."/>
            <person name="Garg J."/>
            <person name="Pearlman R.E."/>
            <person name="Karrer K.M."/>
            <person name="Sun L."/>
            <person name="Manning G."/>
            <person name="Elde N.C."/>
            <person name="Turkewitz A.P."/>
            <person name="Asai D.J."/>
            <person name="Wilkes D.E."/>
            <person name="Wang Y."/>
            <person name="Cai H."/>
            <person name="Collins K."/>
            <person name="Stewart B.A."/>
            <person name="Lee S.R."/>
            <person name="Wilamowska K."/>
            <person name="Weinberg Z."/>
            <person name="Ruzzo W.L."/>
            <person name="Wloga D."/>
            <person name="Gaertig J."/>
            <person name="Frankel J."/>
            <person name="Tsao C.-C."/>
            <person name="Gorovsky M.A."/>
            <person name="Keeling P.J."/>
            <person name="Waller R.F."/>
            <person name="Patron N.J."/>
            <person name="Cherry J.M."/>
            <person name="Stover N.A."/>
            <person name="Krieger C.J."/>
            <person name="del Toro C."/>
            <person name="Ryder H.F."/>
            <person name="Williamson S.C."/>
            <person name="Barbeau R.A."/>
            <person name="Hamilton E.P."/>
            <person name="Orias E."/>
        </authorList>
    </citation>
    <scope>NUCLEOTIDE SEQUENCE [LARGE SCALE GENOMIC DNA]</scope>
    <source>
        <strain evidence="4">SB210</strain>
    </source>
</reference>
<dbReference type="GeneID" id="24441899"/>
<feature type="region of interest" description="Disordered" evidence="1">
    <location>
        <begin position="286"/>
        <end position="305"/>
    </location>
</feature>
<keyword evidence="2" id="KW-0732">Signal</keyword>
<dbReference type="AlphaFoldDB" id="W7XGR0"/>
<keyword evidence="4" id="KW-1185">Reference proteome</keyword>